<dbReference type="OrthoDB" id="9775607at2"/>
<protein>
    <recommendedName>
        <fullName evidence="2 6">Adenine deaminase</fullName>
        <shortName evidence="6">Adenase</shortName>
        <shortName evidence="6">Adenine aminase</shortName>
        <ecNumber evidence="2 6">3.5.4.2</ecNumber>
    </recommendedName>
</protein>
<dbReference type="Pfam" id="PF01979">
    <property type="entry name" value="Amidohydro_1"/>
    <property type="match status" value="1"/>
</dbReference>
<evidence type="ECO:0000259" key="7">
    <source>
        <dbReference type="Pfam" id="PF01979"/>
    </source>
</evidence>
<evidence type="ECO:0000313" key="10">
    <source>
        <dbReference type="EMBL" id="EOT60605.1"/>
    </source>
</evidence>
<dbReference type="RefSeq" id="WP_010762477.1">
    <property type="nucleotide sequence ID" value="NZ_KB946316.1"/>
</dbReference>
<evidence type="ECO:0000256" key="5">
    <source>
        <dbReference type="ARBA" id="ARBA00047720"/>
    </source>
</evidence>
<dbReference type="Gene3D" id="2.30.40.10">
    <property type="entry name" value="Urease, subunit C, domain 1"/>
    <property type="match status" value="1"/>
</dbReference>
<dbReference type="Proteomes" id="UP000013858">
    <property type="component" value="Unassembled WGS sequence"/>
</dbReference>
<keyword evidence="3 6" id="KW-0378">Hydrolase</keyword>
<evidence type="ECO:0000256" key="4">
    <source>
        <dbReference type="ARBA" id="ARBA00023211"/>
    </source>
</evidence>
<evidence type="ECO:0000256" key="6">
    <source>
        <dbReference type="HAMAP-Rule" id="MF_01518"/>
    </source>
</evidence>
<dbReference type="EC" id="3.5.4.2" evidence="2 6"/>
<dbReference type="SUPFAM" id="SSF51338">
    <property type="entry name" value="Composite domain of metallo-dependent hydrolases"/>
    <property type="match status" value="1"/>
</dbReference>
<dbReference type="Proteomes" id="UP000014197">
    <property type="component" value="Unassembled WGS sequence"/>
</dbReference>
<dbReference type="InterPro" id="IPR011059">
    <property type="entry name" value="Metal-dep_hydrolase_composite"/>
</dbReference>
<evidence type="ECO:0000256" key="1">
    <source>
        <dbReference type="ARBA" id="ARBA00006773"/>
    </source>
</evidence>
<feature type="domain" description="Adenine deaminase C-terminal" evidence="8">
    <location>
        <begin position="395"/>
        <end position="560"/>
    </location>
</feature>
<evidence type="ECO:0000256" key="3">
    <source>
        <dbReference type="ARBA" id="ARBA00022801"/>
    </source>
</evidence>
<keyword evidence="12" id="KW-1185">Reference proteome</keyword>
<keyword evidence="4 6" id="KW-0464">Manganese</keyword>
<dbReference type="InterPro" id="IPR026912">
    <property type="entry name" value="Adenine_deam_C"/>
</dbReference>
<evidence type="ECO:0000313" key="11">
    <source>
        <dbReference type="Proteomes" id="UP000013858"/>
    </source>
</evidence>
<gene>
    <name evidence="6" type="primary">ade</name>
    <name evidence="10" type="ORF">I583_03251</name>
    <name evidence="9" type="ORF">UAW_02286</name>
</gene>
<dbReference type="InterPro" id="IPR032466">
    <property type="entry name" value="Metal_Hydrolase"/>
</dbReference>
<comment type="cofactor">
    <cofactor evidence="6">
        <name>Mn(2+)</name>
        <dbReference type="ChEBI" id="CHEBI:29035"/>
    </cofactor>
</comment>
<reference evidence="9 11" key="1">
    <citation type="submission" date="2013-02" db="EMBL/GenBank/DDBJ databases">
        <title>The Genome Sequence of Enterococcus haemoperoxidus BAA-382.</title>
        <authorList>
            <consortium name="The Broad Institute Genome Sequencing Platform"/>
            <consortium name="The Broad Institute Genome Sequencing Center for Infectious Disease"/>
            <person name="Earl A.M."/>
            <person name="Gilmore M.S."/>
            <person name="Lebreton F."/>
            <person name="Walker B."/>
            <person name="Young S.K."/>
            <person name="Zeng Q."/>
            <person name="Gargeya S."/>
            <person name="Fitzgerald M."/>
            <person name="Haas B."/>
            <person name="Abouelleil A."/>
            <person name="Alvarado L."/>
            <person name="Arachchi H.M."/>
            <person name="Berlin A.M."/>
            <person name="Chapman S.B."/>
            <person name="Dewar J."/>
            <person name="Goldberg J."/>
            <person name="Griggs A."/>
            <person name="Gujja S."/>
            <person name="Hansen M."/>
            <person name="Howarth C."/>
            <person name="Imamovic A."/>
            <person name="Larimer J."/>
            <person name="McCowan C."/>
            <person name="Murphy C."/>
            <person name="Neiman D."/>
            <person name="Pearson M."/>
            <person name="Priest M."/>
            <person name="Roberts A."/>
            <person name="Saif S."/>
            <person name="Shea T."/>
            <person name="Sisk P."/>
            <person name="Sykes S."/>
            <person name="Wortman J."/>
            <person name="Nusbaum C."/>
            <person name="Birren B."/>
        </authorList>
    </citation>
    <scope>NUCLEOTIDE SEQUENCE [LARGE SCALE GENOMIC DNA]</scope>
    <source>
        <strain evidence="9 11">ATCC BAA-382</strain>
    </source>
</reference>
<dbReference type="PANTHER" id="PTHR11113:SF2">
    <property type="entry name" value="ADENINE DEAMINASE"/>
    <property type="match status" value="1"/>
</dbReference>
<comment type="caution">
    <text evidence="9">The sequence shown here is derived from an EMBL/GenBank/DDBJ whole genome shotgun (WGS) entry which is preliminary data.</text>
</comment>
<dbReference type="GO" id="GO:0000034">
    <property type="term" value="F:adenine deaminase activity"/>
    <property type="evidence" value="ECO:0007669"/>
    <property type="project" value="UniProtKB-UniRule"/>
</dbReference>
<dbReference type="PANTHER" id="PTHR11113">
    <property type="entry name" value="N-ACETYLGLUCOSAMINE-6-PHOSPHATE DEACETYLASE"/>
    <property type="match status" value="1"/>
</dbReference>
<proteinExistence type="inferred from homology"/>
<organism evidence="9 11">
    <name type="scientific">Enterococcus haemoperoxidus ATCC BAA-382</name>
    <dbReference type="NCBI Taxonomy" id="1158608"/>
    <lineage>
        <taxon>Bacteria</taxon>
        <taxon>Bacillati</taxon>
        <taxon>Bacillota</taxon>
        <taxon>Bacilli</taxon>
        <taxon>Lactobacillales</taxon>
        <taxon>Enterococcaceae</taxon>
        <taxon>Enterococcus</taxon>
    </lineage>
</organism>
<dbReference type="AlphaFoldDB" id="R2SGY5"/>
<dbReference type="EMBL" id="ASVY01000003">
    <property type="protein sequence ID" value="EOT60605.1"/>
    <property type="molecule type" value="Genomic_DNA"/>
</dbReference>
<evidence type="ECO:0000259" key="8">
    <source>
        <dbReference type="Pfam" id="PF13382"/>
    </source>
</evidence>
<dbReference type="CDD" id="cd01295">
    <property type="entry name" value="AdeC"/>
    <property type="match status" value="1"/>
</dbReference>
<comment type="catalytic activity">
    <reaction evidence="5 6">
        <text>adenine + H2O + H(+) = hypoxanthine + NH4(+)</text>
        <dbReference type="Rhea" id="RHEA:23688"/>
        <dbReference type="ChEBI" id="CHEBI:15377"/>
        <dbReference type="ChEBI" id="CHEBI:15378"/>
        <dbReference type="ChEBI" id="CHEBI:16708"/>
        <dbReference type="ChEBI" id="CHEBI:17368"/>
        <dbReference type="ChEBI" id="CHEBI:28938"/>
        <dbReference type="EC" id="3.5.4.2"/>
    </reaction>
</comment>
<evidence type="ECO:0000256" key="2">
    <source>
        <dbReference type="ARBA" id="ARBA00012782"/>
    </source>
</evidence>
<dbReference type="HAMAP" id="MF_01518">
    <property type="entry name" value="Adenine_deamin"/>
    <property type="match status" value="1"/>
</dbReference>
<evidence type="ECO:0000313" key="9">
    <source>
        <dbReference type="EMBL" id="EOH94560.1"/>
    </source>
</evidence>
<dbReference type="EMBL" id="AJAR01000021">
    <property type="protein sequence ID" value="EOH94560.1"/>
    <property type="molecule type" value="Genomic_DNA"/>
</dbReference>
<name>R2SGY5_9ENTE</name>
<dbReference type="eggNOG" id="COG1001">
    <property type="taxonomic scope" value="Bacteria"/>
</dbReference>
<dbReference type="InterPro" id="IPR006680">
    <property type="entry name" value="Amidohydro-rel"/>
</dbReference>
<feature type="domain" description="Amidohydrolase-related" evidence="7">
    <location>
        <begin position="55"/>
        <end position="337"/>
    </location>
</feature>
<accession>R2SGY5</accession>
<evidence type="ECO:0000313" key="12">
    <source>
        <dbReference type="Proteomes" id="UP000014197"/>
    </source>
</evidence>
<reference evidence="10 12" key="2">
    <citation type="submission" date="2013-03" db="EMBL/GenBank/DDBJ databases">
        <title>The Genome Sequence of Enterococcus haemoperoxidus BAA-382 (PacBio/Illumina hybrid assembly).</title>
        <authorList>
            <consortium name="The Broad Institute Genomics Platform"/>
            <consortium name="The Broad Institute Genome Sequencing Center for Infectious Disease"/>
            <person name="Earl A."/>
            <person name="Russ C."/>
            <person name="Gilmore M."/>
            <person name="Surin D."/>
            <person name="Walker B."/>
            <person name="Young S."/>
            <person name="Zeng Q."/>
            <person name="Gargeya S."/>
            <person name="Fitzgerald M."/>
            <person name="Haas B."/>
            <person name="Abouelleil A."/>
            <person name="Allen A.W."/>
            <person name="Alvarado L."/>
            <person name="Arachchi H.M."/>
            <person name="Berlin A.M."/>
            <person name="Chapman S.B."/>
            <person name="Gainer-Dewar J."/>
            <person name="Goldberg J."/>
            <person name="Griggs A."/>
            <person name="Gujja S."/>
            <person name="Hansen M."/>
            <person name="Howarth C."/>
            <person name="Imamovic A."/>
            <person name="Ireland A."/>
            <person name="Larimer J."/>
            <person name="McCowan C."/>
            <person name="Murphy C."/>
            <person name="Pearson M."/>
            <person name="Poon T.W."/>
            <person name="Priest M."/>
            <person name="Roberts A."/>
            <person name="Saif S."/>
            <person name="Shea T."/>
            <person name="Sisk P."/>
            <person name="Sykes S."/>
            <person name="Wortman J."/>
            <person name="Nusbaum C."/>
            <person name="Birren B."/>
        </authorList>
    </citation>
    <scope>NUCLEOTIDE SEQUENCE [LARGE SCALE GENOMIC DNA]</scope>
    <source>
        <strain evidence="10 12">ATCC BAA-382</strain>
    </source>
</reference>
<dbReference type="STRING" id="155618.RV06_GL000864"/>
<dbReference type="InterPro" id="IPR006679">
    <property type="entry name" value="Adenine_deam"/>
</dbReference>
<comment type="similarity">
    <text evidence="1 6">Belongs to the metallo-dependent hydrolases superfamily. Adenine deaminase family.</text>
</comment>
<dbReference type="PATRIC" id="fig|1158608.3.peg.2252"/>
<dbReference type="SUPFAM" id="SSF51556">
    <property type="entry name" value="Metallo-dependent hydrolases"/>
    <property type="match status" value="1"/>
</dbReference>
<dbReference type="Gene3D" id="3.20.20.140">
    <property type="entry name" value="Metal-dependent hydrolases"/>
    <property type="match status" value="1"/>
</dbReference>
<dbReference type="Pfam" id="PF13382">
    <property type="entry name" value="Adenine_deam_C"/>
    <property type="match status" value="1"/>
</dbReference>
<sequence length="579" mass="64453">MNVDMIIQDVLVFQTSTQSFIKKNVSIKDGKFYYISNAELDHLTPETIIKAENQYMIPGLIDAHMHIESSMTTPTIFSKAVLRYGVTTVVADAHEMANVFGLDGLEEFMKAETELDIFHAIPSSVPSTTPELETTGGIIGLAEVAALLKHPKIVCLGEAMNFKGIAYEPESLIRQIIDLCKKERPTMPLEGHCPKIYDEELAAFLFSGITSDHTHQFPESLKEKIEAGVFIQFQNKSITPENMKVIVENDFYEYASIITDDVMADDLLQGHLNENLKKAVKAGLPIEKAIYMTTYTPARRMGFHDRGEIAPGRNADFILLNNLETLKFDAVYKSGKKVYEKGAEIEYPAVIESFPEEYKQSVHCKPLTVSDLVIKVATNKEYVRCNVIQKQEVGTFTERITKEIPVKDGILQWQEANCALLIVMERYGKNGNISISLMDKPITEKGAIATTWAHDHHNVMVMGNNVEDIVTAQNELITIQGGYIVVSKGVITGKCPLPIGGILSQAPIEELGSDLQKVRASMQALGYKNMNEIMSFSTLSLPVSPAIKVTDMGMMNTKTQEFYPLIFPEDGVLLNEDSH</sequence>
<dbReference type="GO" id="GO:0006146">
    <property type="term" value="P:adenine catabolic process"/>
    <property type="evidence" value="ECO:0007669"/>
    <property type="project" value="InterPro"/>
</dbReference>